<dbReference type="EMBL" id="FNLM01000034">
    <property type="protein sequence ID" value="SDU72593.1"/>
    <property type="molecule type" value="Genomic_DNA"/>
</dbReference>
<reference evidence="1 2" key="1">
    <citation type="submission" date="2016-10" db="EMBL/GenBank/DDBJ databases">
        <authorList>
            <person name="de Groot N.N."/>
        </authorList>
    </citation>
    <scope>NUCLEOTIDE SEQUENCE [LARGE SCALE GENOMIC DNA]</scope>
    <source>
        <strain evidence="1 2">DSM 44215</strain>
    </source>
</reference>
<evidence type="ECO:0000313" key="1">
    <source>
        <dbReference type="EMBL" id="SDU72593.1"/>
    </source>
</evidence>
<protein>
    <submittedName>
        <fullName evidence="1">Uncharacterized protein</fullName>
    </submittedName>
</protein>
<accession>A0A1H2KVA8</accession>
<name>A0A1H2KVA8_9ACTN</name>
<dbReference type="AlphaFoldDB" id="A0A1H2KVA8"/>
<sequence>MNPDHPRRWLTSVLFTCSSVLTDGLSTADCVDPGLDERAMMTEWRAVTTQTIPHRNSAPGILRREAVTLDACQVSRGMRTPPIASAPEPR</sequence>
<dbReference type="Proteomes" id="UP000183180">
    <property type="component" value="Unassembled WGS sequence"/>
</dbReference>
<evidence type="ECO:0000313" key="2">
    <source>
        <dbReference type="Proteomes" id="UP000183180"/>
    </source>
</evidence>
<dbReference type="STRING" id="158898.SAMN04488548_1343795"/>
<organism evidence="1 2">
    <name type="scientific">Gordonia westfalica</name>
    <dbReference type="NCBI Taxonomy" id="158898"/>
    <lineage>
        <taxon>Bacteria</taxon>
        <taxon>Bacillati</taxon>
        <taxon>Actinomycetota</taxon>
        <taxon>Actinomycetes</taxon>
        <taxon>Mycobacteriales</taxon>
        <taxon>Gordoniaceae</taxon>
        <taxon>Gordonia</taxon>
    </lineage>
</organism>
<proteinExistence type="predicted"/>
<gene>
    <name evidence="1" type="ORF">SAMN04488548_1343795</name>
</gene>